<keyword evidence="2" id="KW-1185">Reference proteome</keyword>
<name>A0ABZ1PNT3_9ACTN</name>
<dbReference type="Proteomes" id="UP001346877">
    <property type="component" value="Chromosome"/>
</dbReference>
<proteinExistence type="predicted"/>
<evidence type="ECO:0000313" key="1">
    <source>
        <dbReference type="EMBL" id="WUI85305.1"/>
    </source>
</evidence>
<organism evidence="1 2">
    <name type="scientific">Micromonospora zamorensis</name>
    <dbReference type="NCBI Taxonomy" id="709883"/>
    <lineage>
        <taxon>Bacteria</taxon>
        <taxon>Bacillati</taxon>
        <taxon>Actinomycetota</taxon>
        <taxon>Actinomycetes</taxon>
        <taxon>Micromonosporales</taxon>
        <taxon>Micromonosporaceae</taxon>
        <taxon>Micromonospora</taxon>
    </lineage>
</organism>
<dbReference type="RefSeq" id="WP_210927483.1">
    <property type="nucleotide sequence ID" value="NZ_CP107892.1"/>
</dbReference>
<gene>
    <name evidence="1" type="ORF">OG375_13630</name>
</gene>
<protein>
    <submittedName>
        <fullName evidence="1">Uncharacterized protein</fullName>
    </submittedName>
</protein>
<accession>A0ABZ1PNT3</accession>
<dbReference type="EMBL" id="CP107941">
    <property type="protein sequence ID" value="WUI85305.1"/>
    <property type="molecule type" value="Genomic_DNA"/>
</dbReference>
<evidence type="ECO:0000313" key="2">
    <source>
        <dbReference type="Proteomes" id="UP001346877"/>
    </source>
</evidence>
<reference evidence="1 2" key="1">
    <citation type="submission" date="2022-10" db="EMBL/GenBank/DDBJ databases">
        <title>The complete genomes of actinobacterial strains from the NBC collection.</title>
        <authorList>
            <person name="Joergensen T.S."/>
            <person name="Alvarez Arevalo M."/>
            <person name="Sterndorff E.B."/>
            <person name="Faurdal D."/>
            <person name="Vuksanovic O."/>
            <person name="Mourched A.-S."/>
            <person name="Charusanti P."/>
            <person name="Shaw S."/>
            <person name="Blin K."/>
            <person name="Weber T."/>
        </authorList>
    </citation>
    <scope>NUCLEOTIDE SEQUENCE [LARGE SCALE GENOMIC DNA]</scope>
    <source>
        <strain evidence="1 2">NBC_00396</strain>
    </source>
</reference>
<sequence>MWDARLANTVRHLMIGAPGGALAETSGDQIATRRHLSRPSMIRYILRIVDLFGFP</sequence>